<sequence>MLKFVLPLCVAAWPACAQAGVEPSAPLTLSAALVLAEEGHPGLSAARQALAAEDGVVRQAGLPPNPTMSLERVDTQRAGRETTVLLSQPLELGGQRAARVRAAQRGREGVAA</sequence>
<dbReference type="Proteomes" id="UP000475582">
    <property type="component" value="Unassembled WGS sequence"/>
</dbReference>
<dbReference type="AlphaFoldDB" id="A0A6L6PQE4"/>
<gene>
    <name evidence="2" type="ORF">GM676_26040</name>
</gene>
<dbReference type="EMBL" id="WNKY01000046">
    <property type="protein sequence ID" value="MTV41029.1"/>
    <property type="molecule type" value="Genomic_DNA"/>
</dbReference>
<dbReference type="Gene3D" id="1.20.1600.10">
    <property type="entry name" value="Outer membrane efflux proteins (OEP)"/>
    <property type="match status" value="1"/>
</dbReference>
<name>A0A6L6PQE4_9BURK</name>
<dbReference type="SUPFAM" id="SSF56954">
    <property type="entry name" value="Outer membrane efflux proteins (OEP)"/>
    <property type="match status" value="1"/>
</dbReference>
<protein>
    <submittedName>
        <fullName evidence="2">TolC family protein</fullName>
    </submittedName>
</protein>
<feature type="chain" id="PRO_5026722522" evidence="1">
    <location>
        <begin position="20"/>
        <end position="112"/>
    </location>
</feature>
<accession>A0A6L6PQE4</accession>
<organism evidence="2 3">
    <name type="scientific">Duganella radicis</name>
    <dbReference type="NCBI Taxonomy" id="551988"/>
    <lineage>
        <taxon>Bacteria</taxon>
        <taxon>Pseudomonadati</taxon>
        <taxon>Pseudomonadota</taxon>
        <taxon>Betaproteobacteria</taxon>
        <taxon>Burkholderiales</taxon>
        <taxon>Oxalobacteraceae</taxon>
        <taxon>Telluria group</taxon>
        <taxon>Duganella</taxon>
    </lineage>
</organism>
<reference evidence="2 3" key="1">
    <citation type="submission" date="2019-11" db="EMBL/GenBank/DDBJ databases">
        <title>Type strains purchased from KCTC, JCM and DSMZ.</title>
        <authorList>
            <person name="Lu H."/>
        </authorList>
    </citation>
    <scope>NUCLEOTIDE SEQUENCE [LARGE SCALE GENOMIC DNA]</scope>
    <source>
        <strain evidence="2 3">KCTC 22382</strain>
    </source>
</reference>
<keyword evidence="3" id="KW-1185">Reference proteome</keyword>
<comment type="caution">
    <text evidence="2">The sequence shown here is derived from an EMBL/GenBank/DDBJ whole genome shotgun (WGS) entry which is preliminary data.</text>
</comment>
<proteinExistence type="predicted"/>
<evidence type="ECO:0000313" key="2">
    <source>
        <dbReference type="EMBL" id="MTV41029.1"/>
    </source>
</evidence>
<evidence type="ECO:0000313" key="3">
    <source>
        <dbReference type="Proteomes" id="UP000475582"/>
    </source>
</evidence>
<feature type="non-terminal residue" evidence="2">
    <location>
        <position position="112"/>
    </location>
</feature>
<feature type="signal peptide" evidence="1">
    <location>
        <begin position="1"/>
        <end position="19"/>
    </location>
</feature>
<evidence type="ECO:0000256" key="1">
    <source>
        <dbReference type="SAM" id="SignalP"/>
    </source>
</evidence>
<keyword evidence="1" id="KW-0732">Signal</keyword>